<organism evidence="1 2">
    <name type="scientific">Tsukamurella paurometabola</name>
    <name type="common">Corynebacterium paurometabolum</name>
    <dbReference type="NCBI Taxonomy" id="2061"/>
    <lineage>
        <taxon>Bacteria</taxon>
        <taxon>Bacillati</taxon>
        <taxon>Actinomycetota</taxon>
        <taxon>Actinomycetes</taxon>
        <taxon>Mycobacteriales</taxon>
        <taxon>Tsukamurellaceae</taxon>
        <taxon>Tsukamurella</taxon>
    </lineage>
</organism>
<dbReference type="Gene3D" id="1.10.357.10">
    <property type="entry name" value="Tetracycline Repressor, domain 2"/>
    <property type="match status" value="1"/>
</dbReference>
<gene>
    <name evidence="1" type="ORF">KFZ73_25185</name>
</gene>
<evidence type="ECO:0000313" key="1">
    <source>
        <dbReference type="EMBL" id="MBS4104511.1"/>
    </source>
</evidence>
<sequence length="95" mass="10213">MPRQRTRTPEVADGIATAALEIVRAEGRDGLTTRRAAAAAHSNIAALNQLFGNRDGLMNAVALRGFALLVETLPQAEGPPREVLSAWADAYRRFA</sequence>
<dbReference type="Proteomes" id="UP000676853">
    <property type="component" value="Unassembled WGS sequence"/>
</dbReference>
<evidence type="ECO:0008006" key="3">
    <source>
        <dbReference type="Google" id="ProtNLM"/>
    </source>
</evidence>
<evidence type="ECO:0000313" key="2">
    <source>
        <dbReference type="Proteomes" id="UP000676853"/>
    </source>
</evidence>
<name>A0ABS5NJM4_TSUPA</name>
<keyword evidence="2" id="KW-1185">Reference proteome</keyword>
<comment type="caution">
    <text evidence="1">The sequence shown here is derived from an EMBL/GenBank/DDBJ whole genome shotgun (WGS) entry which is preliminary data.</text>
</comment>
<proteinExistence type="predicted"/>
<dbReference type="SUPFAM" id="SSF46689">
    <property type="entry name" value="Homeodomain-like"/>
    <property type="match status" value="1"/>
</dbReference>
<protein>
    <recommendedName>
        <fullName evidence="3">TetR family transcriptional regulator</fullName>
    </recommendedName>
</protein>
<dbReference type="InterPro" id="IPR009057">
    <property type="entry name" value="Homeodomain-like_sf"/>
</dbReference>
<feature type="non-terminal residue" evidence="1">
    <location>
        <position position="95"/>
    </location>
</feature>
<accession>A0ABS5NJM4</accession>
<reference evidence="1 2" key="1">
    <citation type="submission" date="2021-04" db="EMBL/GenBank/DDBJ databases">
        <title>Whole genome sequence analysis of a thiophenic sulfur metabolizing bacteria.</title>
        <authorList>
            <person name="Akhtar N."/>
            <person name="Akram J."/>
            <person name="Aslam A."/>
        </authorList>
    </citation>
    <scope>NUCLEOTIDE SEQUENCE [LARGE SCALE GENOMIC DNA]</scope>
    <source>
        <strain evidence="1 2">3OW</strain>
    </source>
</reference>
<dbReference type="EMBL" id="JAGXOE010000227">
    <property type="protein sequence ID" value="MBS4104511.1"/>
    <property type="molecule type" value="Genomic_DNA"/>
</dbReference>